<dbReference type="GO" id="GO:0006357">
    <property type="term" value="P:regulation of transcription by RNA polymerase II"/>
    <property type="evidence" value="ECO:0007669"/>
    <property type="project" value="InterPro"/>
</dbReference>
<dbReference type="EMBL" id="BMAW01048083">
    <property type="protein sequence ID" value="GFS64062.1"/>
    <property type="molecule type" value="Genomic_DNA"/>
</dbReference>
<dbReference type="InterPro" id="IPR019364">
    <property type="entry name" value="Mediatior_Med8_fun/met"/>
</dbReference>
<proteinExistence type="inferred from homology"/>
<keyword evidence="1" id="KW-0804">Transcription</keyword>
<evidence type="ECO:0000313" key="2">
    <source>
        <dbReference type="EMBL" id="GFS64062.1"/>
    </source>
</evidence>
<protein>
    <recommendedName>
        <fullName evidence="1">Mediator of RNA polymerase II transcription subunit 8</fullName>
    </recommendedName>
    <alternativeName>
        <fullName evidence="1">Mediator complex subunit 8</fullName>
    </alternativeName>
</protein>
<dbReference type="GO" id="GO:0016592">
    <property type="term" value="C:mediator complex"/>
    <property type="evidence" value="ECO:0007669"/>
    <property type="project" value="InterPro"/>
</dbReference>
<comment type="subunit">
    <text evidence="1">Component of the Mediator complex.</text>
</comment>
<keyword evidence="1" id="KW-0805">Transcription regulation</keyword>
<keyword evidence="3" id="KW-1185">Reference proteome</keyword>
<dbReference type="OrthoDB" id="150687at2759"/>
<accession>A0A8X6JEH6</accession>
<name>A0A8X6JEH6_NEPPI</name>
<sequence>MQKIKYGRFRCSPIGVLQFVELFCALAPKGIDFEEAGLESNFSSVDSTFKIKMSVPMDKEEKALEMVIDALINRCQDLKNIISSFIMKLENESLNW</sequence>
<comment type="subcellular location">
    <subcellularLocation>
        <location evidence="1">Nucleus</location>
    </subcellularLocation>
</comment>
<evidence type="ECO:0000256" key="1">
    <source>
        <dbReference type="RuleBase" id="RU364144"/>
    </source>
</evidence>
<dbReference type="Pfam" id="PF10232">
    <property type="entry name" value="Med8"/>
    <property type="match status" value="1"/>
</dbReference>
<keyword evidence="1" id="KW-0010">Activator</keyword>
<evidence type="ECO:0000313" key="3">
    <source>
        <dbReference type="Proteomes" id="UP000887013"/>
    </source>
</evidence>
<reference evidence="2" key="1">
    <citation type="submission" date="2020-08" db="EMBL/GenBank/DDBJ databases">
        <title>Multicomponent nature underlies the extraordinary mechanical properties of spider dragline silk.</title>
        <authorList>
            <person name="Kono N."/>
            <person name="Nakamura H."/>
            <person name="Mori M."/>
            <person name="Yoshida Y."/>
            <person name="Ohtoshi R."/>
            <person name="Malay A.D."/>
            <person name="Moran D.A.P."/>
            <person name="Tomita M."/>
            <person name="Numata K."/>
            <person name="Arakawa K."/>
        </authorList>
    </citation>
    <scope>NUCLEOTIDE SEQUENCE</scope>
</reference>
<organism evidence="2 3">
    <name type="scientific">Nephila pilipes</name>
    <name type="common">Giant wood spider</name>
    <name type="synonym">Nephila maculata</name>
    <dbReference type="NCBI Taxonomy" id="299642"/>
    <lineage>
        <taxon>Eukaryota</taxon>
        <taxon>Metazoa</taxon>
        <taxon>Ecdysozoa</taxon>
        <taxon>Arthropoda</taxon>
        <taxon>Chelicerata</taxon>
        <taxon>Arachnida</taxon>
        <taxon>Araneae</taxon>
        <taxon>Araneomorphae</taxon>
        <taxon>Entelegynae</taxon>
        <taxon>Araneoidea</taxon>
        <taxon>Nephilidae</taxon>
        <taxon>Nephila</taxon>
    </lineage>
</organism>
<comment type="similarity">
    <text evidence="1">Belongs to the Mediator complex subunit 8 family.</text>
</comment>
<comment type="function">
    <text evidence="1">Component of the Mediator complex, a coactivator involved in the regulated transcription of nearly all RNA polymerase II-dependent genes. Mediator functions as a bridge to convey information from gene-specific regulatory proteins to the basal RNA polymerase II transcription machinery. Mediator is recruited to promoters by direct interactions with regulatory proteins and serves as a scaffold for the assembly of a functional preinitiation complex with RNA polymerase II and the general transcription factors.</text>
</comment>
<comment type="caution">
    <text evidence="2">The sequence shown here is derived from an EMBL/GenBank/DDBJ whole genome shotgun (WGS) entry which is preliminary data.</text>
</comment>
<dbReference type="GO" id="GO:0003712">
    <property type="term" value="F:transcription coregulator activity"/>
    <property type="evidence" value="ECO:0007669"/>
    <property type="project" value="InterPro"/>
</dbReference>
<keyword evidence="1" id="KW-0539">Nucleus</keyword>
<dbReference type="AlphaFoldDB" id="A0A8X6JEH6"/>
<gene>
    <name evidence="1" type="primary">MED8</name>
    <name evidence="2" type="ORF">NPIL_596631</name>
</gene>
<dbReference type="Proteomes" id="UP000887013">
    <property type="component" value="Unassembled WGS sequence"/>
</dbReference>